<dbReference type="EMBL" id="KZ825867">
    <property type="protein sequence ID" value="PYH94677.1"/>
    <property type="molecule type" value="Genomic_DNA"/>
</dbReference>
<feature type="non-terminal residue" evidence="1">
    <location>
        <position position="187"/>
    </location>
</feature>
<reference evidence="1 2" key="1">
    <citation type="submission" date="2018-02" db="EMBL/GenBank/DDBJ databases">
        <title>The genomes of Aspergillus section Nigri reveals drivers in fungal speciation.</title>
        <authorList>
            <consortium name="DOE Joint Genome Institute"/>
            <person name="Vesth T.C."/>
            <person name="Nybo J."/>
            <person name="Theobald S."/>
            <person name="Brandl J."/>
            <person name="Frisvad J.C."/>
            <person name="Nielsen K.F."/>
            <person name="Lyhne E.K."/>
            <person name="Kogle M.E."/>
            <person name="Kuo A."/>
            <person name="Riley R."/>
            <person name="Clum A."/>
            <person name="Nolan M."/>
            <person name="Lipzen A."/>
            <person name="Salamov A."/>
            <person name="Henrissat B."/>
            <person name="Wiebenga A."/>
            <person name="De vries R.P."/>
            <person name="Grigoriev I.V."/>
            <person name="Mortensen U.H."/>
            <person name="Andersen M.R."/>
            <person name="Baker S.E."/>
        </authorList>
    </citation>
    <scope>NUCLEOTIDE SEQUENCE [LARGE SCALE GENOMIC DNA]</scope>
    <source>
        <strain evidence="1 2">CBS 707.79</strain>
    </source>
</reference>
<sequence length="187" mass="21140">MPETLLSYLTRPNPRISRIARGPVKFTFNTLWFPVENVEPWTEFNYQNLMSLFSPDLSRQVDLADPTPQCEASMFTQLYDEEALGHVVAASIMIPVSCALPGDLFLSSGAITWETDECRPDWSGGNKLHLQGHGPAKDRPKAIILGDIKNQWSHIDAIAKVRNSIRNGYEFDGPRQISPLEQIQYYC</sequence>
<gene>
    <name evidence="1" type="ORF">BO71DRAFT_352959</name>
</gene>
<dbReference type="AlphaFoldDB" id="A0A319DKR2"/>
<dbReference type="OrthoDB" id="4367324at2759"/>
<evidence type="ECO:0000313" key="2">
    <source>
        <dbReference type="Proteomes" id="UP000247810"/>
    </source>
</evidence>
<accession>A0A319DKR2</accession>
<dbReference type="STRING" id="1448320.A0A319DKR2"/>
<keyword evidence="2" id="KW-1185">Reference proteome</keyword>
<organism evidence="1 2">
    <name type="scientific">Aspergillus ellipticus CBS 707.79</name>
    <dbReference type="NCBI Taxonomy" id="1448320"/>
    <lineage>
        <taxon>Eukaryota</taxon>
        <taxon>Fungi</taxon>
        <taxon>Dikarya</taxon>
        <taxon>Ascomycota</taxon>
        <taxon>Pezizomycotina</taxon>
        <taxon>Eurotiomycetes</taxon>
        <taxon>Eurotiomycetidae</taxon>
        <taxon>Eurotiales</taxon>
        <taxon>Aspergillaceae</taxon>
        <taxon>Aspergillus</taxon>
        <taxon>Aspergillus subgen. Circumdati</taxon>
    </lineage>
</organism>
<evidence type="ECO:0000313" key="1">
    <source>
        <dbReference type="EMBL" id="PYH94677.1"/>
    </source>
</evidence>
<dbReference type="VEuPathDB" id="FungiDB:BO71DRAFT_352959"/>
<name>A0A319DKR2_9EURO</name>
<proteinExistence type="predicted"/>
<protein>
    <submittedName>
        <fullName evidence="1">Uncharacterized protein</fullName>
    </submittedName>
</protein>
<dbReference type="Proteomes" id="UP000247810">
    <property type="component" value="Unassembled WGS sequence"/>
</dbReference>